<evidence type="ECO:0000313" key="1">
    <source>
        <dbReference type="EMBL" id="GAG42568.1"/>
    </source>
</evidence>
<protein>
    <submittedName>
        <fullName evidence="1">Uncharacterized protein</fullName>
    </submittedName>
</protein>
<comment type="caution">
    <text evidence="1">The sequence shown here is derived from an EMBL/GenBank/DDBJ whole genome shotgun (WGS) entry which is preliminary data.</text>
</comment>
<gene>
    <name evidence="1" type="ORF">S01H1_84493</name>
</gene>
<feature type="non-terminal residue" evidence="1">
    <location>
        <position position="1"/>
    </location>
</feature>
<accession>X0Y1E1</accession>
<name>X0Y1E1_9ZZZZ</name>
<reference evidence="1" key="1">
    <citation type="journal article" date="2014" name="Front. Microbiol.">
        <title>High frequency of phylogenetically diverse reductive dehalogenase-homologous genes in deep subseafloor sedimentary metagenomes.</title>
        <authorList>
            <person name="Kawai M."/>
            <person name="Futagami T."/>
            <person name="Toyoda A."/>
            <person name="Takaki Y."/>
            <person name="Nishi S."/>
            <person name="Hori S."/>
            <person name="Arai W."/>
            <person name="Tsubouchi T."/>
            <person name="Morono Y."/>
            <person name="Uchiyama I."/>
            <person name="Ito T."/>
            <person name="Fujiyama A."/>
            <person name="Inagaki F."/>
            <person name="Takami H."/>
        </authorList>
    </citation>
    <scope>NUCLEOTIDE SEQUENCE</scope>
    <source>
        <strain evidence="1">Expedition CK06-06</strain>
    </source>
</reference>
<organism evidence="1">
    <name type="scientific">marine sediment metagenome</name>
    <dbReference type="NCBI Taxonomy" id="412755"/>
    <lineage>
        <taxon>unclassified sequences</taxon>
        <taxon>metagenomes</taxon>
        <taxon>ecological metagenomes</taxon>
    </lineage>
</organism>
<dbReference type="EMBL" id="BARS01057700">
    <property type="protein sequence ID" value="GAG42568.1"/>
    <property type="molecule type" value="Genomic_DNA"/>
</dbReference>
<sequence length="93" mass="10780">DRKMAEITDYGFVLWDGKSSGSIANVIELLKRNKKSLVYFSPEKRFYSVSNIEELRKLLKKCDSESIRDISNKISLNSFLRELESIKQSAINF</sequence>
<dbReference type="AlphaFoldDB" id="X0Y1E1"/>
<proteinExistence type="predicted"/>